<sequence length="298" mass="34769">KEKKLLLIAEFWESAMSSEKRKMATISEHMTLLEEHATMVVKLTSQQDQIIREKFTSHLEAENCLYKCKHGQNEPRTPENQEGEPSSRMVLRRKKKVNYAESSSSSDSDGYVDKSRSCESMPCPTTRSVTHTLIVTPNKPIIMNATYEEYSAHIICAFNTTIHLVKETIGEQAYEEDKNMLQMGNKLIISETKIEDNQTTEEYRFIFFIRHALLDFVSMFKYLMPKVLDRDMLERSYIIECLSPILCAFRNAFPDVKYMWVEKYVRLIKEANNMFMSNIGERKTDLLILRLSDARELL</sequence>
<evidence type="ECO:0000256" key="1">
    <source>
        <dbReference type="SAM" id="MobiDB-lite"/>
    </source>
</evidence>
<keyword evidence="3" id="KW-1185">Reference proteome</keyword>
<organism evidence="2 3">
    <name type="scientific">Paraglomus occultum</name>
    <dbReference type="NCBI Taxonomy" id="144539"/>
    <lineage>
        <taxon>Eukaryota</taxon>
        <taxon>Fungi</taxon>
        <taxon>Fungi incertae sedis</taxon>
        <taxon>Mucoromycota</taxon>
        <taxon>Glomeromycotina</taxon>
        <taxon>Glomeromycetes</taxon>
        <taxon>Paraglomerales</taxon>
        <taxon>Paraglomeraceae</taxon>
        <taxon>Paraglomus</taxon>
    </lineage>
</organism>
<feature type="region of interest" description="Disordered" evidence="1">
    <location>
        <begin position="96"/>
        <end position="117"/>
    </location>
</feature>
<dbReference type="AlphaFoldDB" id="A0A9N9DQT4"/>
<evidence type="ECO:0000313" key="3">
    <source>
        <dbReference type="Proteomes" id="UP000789572"/>
    </source>
</evidence>
<protein>
    <submittedName>
        <fullName evidence="2">5785_t:CDS:1</fullName>
    </submittedName>
</protein>
<reference evidence="2" key="1">
    <citation type="submission" date="2021-06" db="EMBL/GenBank/DDBJ databases">
        <authorList>
            <person name="Kallberg Y."/>
            <person name="Tangrot J."/>
            <person name="Rosling A."/>
        </authorList>
    </citation>
    <scope>NUCLEOTIDE SEQUENCE</scope>
    <source>
        <strain evidence="2">IA702</strain>
    </source>
</reference>
<feature type="non-terminal residue" evidence="2">
    <location>
        <position position="298"/>
    </location>
</feature>
<feature type="non-terminal residue" evidence="2">
    <location>
        <position position="1"/>
    </location>
</feature>
<dbReference type="Proteomes" id="UP000789572">
    <property type="component" value="Unassembled WGS sequence"/>
</dbReference>
<accession>A0A9N9DQT4</accession>
<proteinExistence type="predicted"/>
<evidence type="ECO:0000313" key="2">
    <source>
        <dbReference type="EMBL" id="CAG8650015.1"/>
    </source>
</evidence>
<dbReference type="EMBL" id="CAJVPJ010004240">
    <property type="protein sequence ID" value="CAG8650015.1"/>
    <property type="molecule type" value="Genomic_DNA"/>
</dbReference>
<gene>
    <name evidence="2" type="ORF">POCULU_LOCUS9899</name>
</gene>
<name>A0A9N9DQT4_9GLOM</name>
<dbReference type="OrthoDB" id="2350747at2759"/>
<comment type="caution">
    <text evidence="2">The sequence shown here is derived from an EMBL/GenBank/DDBJ whole genome shotgun (WGS) entry which is preliminary data.</text>
</comment>